<feature type="coiled-coil region" evidence="1">
    <location>
        <begin position="163"/>
        <end position="190"/>
    </location>
</feature>
<evidence type="ECO:0000313" key="3">
    <source>
        <dbReference type="EMBL" id="KMZ64470.1"/>
    </source>
</evidence>
<dbReference type="Proteomes" id="UP000036987">
    <property type="component" value="Unassembled WGS sequence"/>
</dbReference>
<organism evidence="3 4">
    <name type="scientific">Zostera marina</name>
    <name type="common">Eelgrass</name>
    <dbReference type="NCBI Taxonomy" id="29655"/>
    <lineage>
        <taxon>Eukaryota</taxon>
        <taxon>Viridiplantae</taxon>
        <taxon>Streptophyta</taxon>
        <taxon>Embryophyta</taxon>
        <taxon>Tracheophyta</taxon>
        <taxon>Spermatophyta</taxon>
        <taxon>Magnoliopsida</taxon>
        <taxon>Liliopsida</taxon>
        <taxon>Zosteraceae</taxon>
        <taxon>Zostera</taxon>
    </lineage>
</organism>
<protein>
    <submittedName>
        <fullName evidence="3">Uncharacterized protein</fullName>
    </submittedName>
</protein>
<dbReference type="AlphaFoldDB" id="A0A0K9P8J3"/>
<keyword evidence="4" id="KW-1185">Reference proteome</keyword>
<comment type="caution">
    <text evidence="3">The sequence shown here is derived from an EMBL/GenBank/DDBJ whole genome shotgun (WGS) entry which is preliminary data.</text>
</comment>
<proteinExistence type="predicted"/>
<keyword evidence="1" id="KW-0175">Coiled coil</keyword>
<feature type="region of interest" description="Disordered" evidence="2">
    <location>
        <begin position="1"/>
        <end position="50"/>
    </location>
</feature>
<evidence type="ECO:0000313" key="4">
    <source>
        <dbReference type="Proteomes" id="UP000036987"/>
    </source>
</evidence>
<sequence>MNAVPNSTSLTRRKRLRCEDEASSYDQPEVPLEAERSRSPSRLPSPPPEDLCINSSSIHSLIDSQLVNDGLFPSCKLPPYEAPRLGGMYDYVVGSIDHWVEREVEFTELNVADDVAQSEESYHQVVQQLAVERVRMRRVWARASQQGGLEREVKVLTARIQELGIAAAERDNLRLELRQVELEAHRFTEEGDTSRKALDESRDYFQVRADQLKGKRRSELDARFVKGMRHKRDMVDLAFP</sequence>
<gene>
    <name evidence="3" type="ORF">ZOSMA_36G00790</name>
</gene>
<accession>A0A0K9P8J3</accession>
<reference evidence="4" key="1">
    <citation type="journal article" date="2016" name="Nature">
        <title>The genome of the seagrass Zostera marina reveals angiosperm adaptation to the sea.</title>
        <authorList>
            <person name="Olsen J.L."/>
            <person name="Rouze P."/>
            <person name="Verhelst B."/>
            <person name="Lin Y.-C."/>
            <person name="Bayer T."/>
            <person name="Collen J."/>
            <person name="Dattolo E."/>
            <person name="De Paoli E."/>
            <person name="Dittami S."/>
            <person name="Maumus F."/>
            <person name="Michel G."/>
            <person name="Kersting A."/>
            <person name="Lauritano C."/>
            <person name="Lohaus R."/>
            <person name="Toepel M."/>
            <person name="Tonon T."/>
            <person name="Vanneste K."/>
            <person name="Amirebrahimi M."/>
            <person name="Brakel J."/>
            <person name="Bostroem C."/>
            <person name="Chovatia M."/>
            <person name="Grimwood J."/>
            <person name="Jenkins J.W."/>
            <person name="Jueterbock A."/>
            <person name="Mraz A."/>
            <person name="Stam W.T."/>
            <person name="Tice H."/>
            <person name="Bornberg-Bauer E."/>
            <person name="Green P.J."/>
            <person name="Pearson G.A."/>
            <person name="Procaccini G."/>
            <person name="Duarte C.M."/>
            <person name="Schmutz J."/>
            <person name="Reusch T.B.H."/>
            <person name="Van de Peer Y."/>
        </authorList>
    </citation>
    <scope>NUCLEOTIDE SEQUENCE [LARGE SCALE GENOMIC DNA]</scope>
    <source>
        <strain evidence="4">cv. Finnish</strain>
    </source>
</reference>
<feature type="compositionally biased region" description="Polar residues" evidence="2">
    <location>
        <begin position="1"/>
        <end position="10"/>
    </location>
</feature>
<evidence type="ECO:0000256" key="1">
    <source>
        <dbReference type="SAM" id="Coils"/>
    </source>
</evidence>
<name>A0A0K9P8J3_ZOSMR</name>
<dbReference type="EMBL" id="LFYR01001151">
    <property type="protein sequence ID" value="KMZ64470.1"/>
    <property type="molecule type" value="Genomic_DNA"/>
</dbReference>
<evidence type="ECO:0000256" key="2">
    <source>
        <dbReference type="SAM" id="MobiDB-lite"/>
    </source>
</evidence>